<dbReference type="Gramene" id="CDX72129">
    <property type="protein sequence ID" value="CDX72129"/>
    <property type="gene ID" value="GSBRNA2T00155946001"/>
</dbReference>
<name>A0A816VDC9_BRANA</name>
<sequence>MARALRNPPSPRRYMAMEPSPECASRHGAKGERHFKHIAAPSSEPPVYDDYTQTILRNQNSTQEKQHPRQIKPPTQHTLHLDASEP</sequence>
<proteinExistence type="predicted"/>
<dbReference type="Proteomes" id="UP001295469">
    <property type="component" value="Chromosome C08"/>
</dbReference>
<protein>
    <submittedName>
        <fullName evidence="2">(rape) hypothetical protein</fullName>
    </submittedName>
</protein>
<dbReference type="EMBL" id="HG994372">
    <property type="protein sequence ID" value="CAF2112220.1"/>
    <property type="molecule type" value="Genomic_DNA"/>
</dbReference>
<organism evidence="2">
    <name type="scientific">Brassica napus</name>
    <name type="common">Rape</name>
    <dbReference type="NCBI Taxonomy" id="3708"/>
    <lineage>
        <taxon>Eukaryota</taxon>
        <taxon>Viridiplantae</taxon>
        <taxon>Streptophyta</taxon>
        <taxon>Embryophyta</taxon>
        <taxon>Tracheophyta</taxon>
        <taxon>Spermatophyta</taxon>
        <taxon>Magnoliopsida</taxon>
        <taxon>eudicotyledons</taxon>
        <taxon>Gunneridae</taxon>
        <taxon>Pentapetalae</taxon>
        <taxon>rosids</taxon>
        <taxon>malvids</taxon>
        <taxon>Brassicales</taxon>
        <taxon>Brassicaceae</taxon>
        <taxon>Brassiceae</taxon>
        <taxon>Brassica</taxon>
    </lineage>
</organism>
<accession>A0A816VDC9</accession>
<gene>
    <name evidence="2" type="ORF">DARMORV10_C08P31820.1</name>
</gene>
<evidence type="ECO:0000313" key="2">
    <source>
        <dbReference type="EMBL" id="CAF2112220.1"/>
    </source>
</evidence>
<feature type="region of interest" description="Disordered" evidence="1">
    <location>
        <begin position="57"/>
        <end position="86"/>
    </location>
</feature>
<dbReference type="AlphaFoldDB" id="A0A816VDC9"/>
<reference evidence="2" key="1">
    <citation type="submission" date="2021-01" db="EMBL/GenBank/DDBJ databases">
        <authorList>
            <consortium name="Genoscope - CEA"/>
            <person name="William W."/>
        </authorList>
    </citation>
    <scope>NUCLEOTIDE SEQUENCE</scope>
</reference>
<feature type="region of interest" description="Disordered" evidence="1">
    <location>
        <begin position="1"/>
        <end position="32"/>
    </location>
</feature>
<evidence type="ECO:0000256" key="1">
    <source>
        <dbReference type="SAM" id="MobiDB-lite"/>
    </source>
</evidence>